<dbReference type="PANTHER" id="PTHR10660:SF2">
    <property type="entry name" value="LD45860P"/>
    <property type="match status" value="1"/>
</dbReference>
<keyword evidence="3" id="KW-1133">Transmembrane helix</keyword>
<feature type="domain" description="Proteasome activator PA28 C-terminal" evidence="4">
    <location>
        <begin position="130"/>
        <end position="183"/>
    </location>
</feature>
<dbReference type="PANTHER" id="PTHR10660">
    <property type="entry name" value="PROTEASOME REGULATOR PA28"/>
    <property type="match status" value="1"/>
</dbReference>
<evidence type="ECO:0000256" key="2">
    <source>
        <dbReference type="ARBA" id="ARBA00022942"/>
    </source>
</evidence>
<dbReference type="InterPro" id="IPR036997">
    <property type="entry name" value="PA28_C_sf"/>
</dbReference>
<dbReference type="GO" id="GO:0005654">
    <property type="term" value="C:nucleoplasm"/>
    <property type="evidence" value="ECO:0007669"/>
    <property type="project" value="TreeGrafter"/>
</dbReference>
<dbReference type="GO" id="GO:0061136">
    <property type="term" value="P:regulation of proteasomal protein catabolic process"/>
    <property type="evidence" value="ECO:0007669"/>
    <property type="project" value="TreeGrafter"/>
</dbReference>
<keyword evidence="2" id="KW-0647">Proteasome</keyword>
<name>A0A915DLM4_9BILA</name>
<dbReference type="InterPro" id="IPR036252">
    <property type="entry name" value="Proteasome_activ_sf"/>
</dbReference>
<protein>
    <submittedName>
        <fullName evidence="6">Proteasome activator PA28 C-terminal domain-containing protein</fullName>
    </submittedName>
</protein>
<dbReference type="Proteomes" id="UP000887574">
    <property type="component" value="Unplaced"/>
</dbReference>
<dbReference type="GO" id="GO:0061133">
    <property type="term" value="F:endopeptidase activator activity"/>
    <property type="evidence" value="ECO:0007669"/>
    <property type="project" value="TreeGrafter"/>
</dbReference>
<evidence type="ECO:0000259" key="4">
    <source>
        <dbReference type="Pfam" id="PF02252"/>
    </source>
</evidence>
<dbReference type="GO" id="GO:2000045">
    <property type="term" value="P:regulation of G1/S transition of mitotic cell cycle"/>
    <property type="evidence" value="ECO:0007669"/>
    <property type="project" value="TreeGrafter"/>
</dbReference>
<organism evidence="5 6">
    <name type="scientific">Ditylenchus dipsaci</name>
    <dbReference type="NCBI Taxonomy" id="166011"/>
    <lineage>
        <taxon>Eukaryota</taxon>
        <taxon>Metazoa</taxon>
        <taxon>Ecdysozoa</taxon>
        <taxon>Nematoda</taxon>
        <taxon>Chromadorea</taxon>
        <taxon>Rhabditida</taxon>
        <taxon>Tylenchina</taxon>
        <taxon>Tylenchomorpha</taxon>
        <taxon>Sphaerularioidea</taxon>
        <taxon>Anguinidae</taxon>
        <taxon>Anguininae</taxon>
        <taxon>Ditylenchus</taxon>
    </lineage>
</organism>
<dbReference type="GO" id="GO:0008537">
    <property type="term" value="C:proteasome activator complex"/>
    <property type="evidence" value="ECO:0007669"/>
    <property type="project" value="InterPro"/>
</dbReference>
<comment type="similarity">
    <text evidence="1">Belongs to the PA28 family.</text>
</comment>
<evidence type="ECO:0000256" key="1">
    <source>
        <dbReference type="ARBA" id="ARBA00005883"/>
    </source>
</evidence>
<evidence type="ECO:0000313" key="6">
    <source>
        <dbReference type="WBParaSite" id="jg21291"/>
    </source>
</evidence>
<sequence length="204" mass="22621">MMFSLIGSAIVYLLIVAIFSTIIYTGRNLSDEKLALSAVMGIGLMLHNLEKPVPPPPSPPLCHPCPAFPPIPPINLILPESLSKNNKSVSEVKVRREASPGANAKPLMMFCLSLPKFLSISKFLSNPCPYHMKLLEMVDLVRPLLREAIEDVNKDKVWIQFLIPRIEHGNNFGVSIQVTTFHAASSFYVLFGFLEKIFESSANS</sequence>
<keyword evidence="3" id="KW-0472">Membrane</keyword>
<dbReference type="InterPro" id="IPR009077">
    <property type="entry name" value="Proteasome_activ_PA28"/>
</dbReference>
<dbReference type="InterPro" id="IPR003186">
    <property type="entry name" value="PA28_C"/>
</dbReference>
<reference evidence="6" key="1">
    <citation type="submission" date="2022-11" db="UniProtKB">
        <authorList>
            <consortium name="WormBaseParasite"/>
        </authorList>
    </citation>
    <scope>IDENTIFICATION</scope>
</reference>
<dbReference type="Pfam" id="PF02252">
    <property type="entry name" value="PA28_C"/>
    <property type="match status" value="1"/>
</dbReference>
<evidence type="ECO:0000256" key="3">
    <source>
        <dbReference type="SAM" id="Phobius"/>
    </source>
</evidence>
<dbReference type="AlphaFoldDB" id="A0A915DLM4"/>
<dbReference type="GO" id="GO:0005737">
    <property type="term" value="C:cytoplasm"/>
    <property type="evidence" value="ECO:0007669"/>
    <property type="project" value="TreeGrafter"/>
</dbReference>
<proteinExistence type="inferred from homology"/>
<accession>A0A915DLM4</accession>
<keyword evidence="5" id="KW-1185">Reference proteome</keyword>
<evidence type="ECO:0000313" key="5">
    <source>
        <dbReference type="Proteomes" id="UP000887574"/>
    </source>
</evidence>
<dbReference type="WBParaSite" id="jg21291">
    <property type="protein sequence ID" value="jg21291"/>
    <property type="gene ID" value="jg21291"/>
</dbReference>
<dbReference type="SUPFAM" id="SSF47216">
    <property type="entry name" value="Proteasome activator"/>
    <property type="match status" value="1"/>
</dbReference>
<dbReference type="Gene3D" id="1.20.120.180">
    <property type="entry name" value="Proteasome activator pa28, C-terminal domain"/>
    <property type="match status" value="1"/>
</dbReference>
<keyword evidence="3" id="KW-0812">Transmembrane</keyword>
<feature type="transmembrane region" description="Helical" evidence="3">
    <location>
        <begin position="6"/>
        <end position="24"/>
    </location>
</feature>